<evidence type="ECO:0000256" key="7">
    <source>
        <dbReference type="ARBA" id="ARBA00022729"/>
    </source>
</evidence>
<dbReference type="Pfam" id="PF01963">
    <property type="entry name" value="TraB_PrgY_gumN"/>
    <property type="match status" value="1"/>
</dbReference>
<keyword evidence="8" id="KW-0378">Hydrolase</keyword>
<dbReference type="GO" id="GO:0016020">
    <property type="term" value="C:membrane"/>
    <property type="evidence" value="ECO:0007669"/>
    <property type="project" value="UniProtKB-SubCell"/>
</dbReference>
<keyword evidence="6" id="KW-0479">Metal-binding</keyword>
<keyword evidence="12" id="KW-0325">Glycoprotein</keyword>
<dbReference type="RefSeq" id="WP_202859048.1">
    <property type="nucleotide sequence ID" value="NZ_JAEUGD010000066.1"/>
</dbReference>
<dbReference type="CDD" id="cd14789">
    <property type="entry name" value="Tiki"/>
    <property type="match status" value="1"/>
</dbReference>
<dbReference type="PANTHER" id="PTHR31120:SF6">
    <property type="entry name" value="METALLOPROTEASE TIKI HOMOLOG"/>
    <property type="match status" value="1"/>
</dbReference>
<evidence type="ECO:0000256" key="9">
    <source>
        <dbReference type="ARBA" id="ARBA00022989"/>
    </source>
</evidence>
<dbReference type="PANTHER" id="PTHR31120">
    <property type="entry name" value="METALLOPROTEASE TIKI"/>
    <property type="match status" value="1"/>
</dbReference>
<evidence type="ECO:0000256" key="12">
    <source>
        <dbReference type="ARBA" id="ARBA00023180"/>
    </source>
</evidence>
<gene>
    <name evidence="13" type="ORF">JMN32_24680</name>
</gene>
<dbReference type="InterPro" id="IPR040230">
    <property type="entry name" value="TIKI1/2-like"/>
</dbReference>
<evidence type="ECO:0000256" key="5">
    <source>
        <dbReference type="ARBA" id="ARBA00022692"/>
    </source>
</evidence>
<dbReference type="GO" id="GO:0006508">
    <property type="term" value="P:proteolysis"/>
    <property type="evidence" value="ECO:0007669"/>
    <property type="project" value="UniProtKB-KW"/>
</dbReference>
<evidence type="ECO:0000256" key="6">
    <source>
        <dbReference type="ARBA" id="ARBA00022723"/>
    </source>
</evidence>
<dbReference type="Proteomes" id="UP000614216">
    <property type="component" value="Unassembled WGS sequence"/>
</dbReference>
<dbReference type="GO" id="GO:0030178">
    <property type="term" value="P:negative regulation of Wnt signaling pathway"/>
    <property type="evidence" value="ECO:0007669"/>
    <property type="project" value="InterPro"/>
</dbReference>
<protein>
    <submittedName>
        <fullName evidence="13">TraB/GumN family protein</fullName>
    </submittedName>
</protein>
<comment type="subcellular location">
    <subcellularLocation>
        <location evidence="3">Membrane</location>
        <topology evidence="3">Single-pass type I membrane protein</topology>
    </subcellularLocation>
</comment>
<comment type="cofactor">
    <cofactor evidence="1">
        <name>Mn(2+)</name>
        <dbReference type="ChEBI" id="CHEBI:29035"/>
    </cofactor>
</comment>
<organism evidence="13 14">
    <name type="scientific">Fulvivirga marina</name>
    <dbReference type="NCBI Taxonomy" id="2494733"/>
    <lineage>
        <taxon>Bacteria</taxon>
        <taxon>Pseudomonadati</taxon>
        <taxon>Bacteroidota</taxon>
        <taxon>Cytophagia</taxon>
        <taxon>Cytophagales</taxon>
        <taxon>Fulvivirgaceae</taxon>
        <taxon>Fulvivirga</taxon>
    </lineage>
</organism>
<evidence type="ECO:0000256" key="4">
    <source>
        <dbReference type="ARBA" id="ARBA00022670"/>
    </source>
</evidence>
<comment type="cofactor">
    <cofactor evidence="2">
        <name>Co(2+)</name>
        <dbReference type="ChEBI" id="CHEBI:48828"/>
    </cofactor>
</comment>
<keyword evidence="7" id="KW-0732">Signal</keyword>
<evidence type="ECO:0000256" key="1">
    <source>
        <dbReference type="ARBA" id="ARBA00001936"/>
    </source>
</evidence>
<evidence type="ECO:0000256" key="3">
    <source>
        <dbReference type="ARBA" id="ARBA00004479"/>
    </source>
</evidence>
<dbReference type="GO" id="GO:0046872">
    <property type="term" value="F:metal ion binding"/>
    <property type="evidence" value="ECO:0007669"/>
    <property type="project" value="UniProtKB-KW"/>
</dbReference>
<keyword evidence="11" id="KW-0472">Membrane</keyword>
<accession>A0A937G6W7</accession>
<evidence type="ECO:0000313" key="14">
    <source>
        <dbReference type="Proteomes" id="UP000614216"/>
    </source>
</evidence>
<keyword evidence="4" id="KW-0645">Protease</keyword>
<evidence type="ECO:0000256" key="11">
    <source>
        <dbReference type="ARBA" id="ARBA00023136"/>
    </source>
</evidence>
<sequence>MTVSNLKKFLISLTLIIVSPHISHGQINDNNTHAVLWKISGNGLSKPSYLYGIVNFLPKKEYSVPRKVKNAMKDCEVFATKLISDNSSQKKFNKAVRIPNDGWINDYLTDDELNQLRLLLMMRFDVREHAYHFNYSRLQPIILVTTTTALNLDKNIIFPEEELSDIARKNKMTTKGLGTIQEEINAFEKFPIKDQVEALKYTVNNFEQHLKNYDQLVKFYIEEENLEKVKEETLKATNESKPFQQYYYSERVKNWYPEIKKTIQNNSTFFALGAPFLSGKGGLIQMLKQEGFEVQPITIAKEKK</sequence>
<keyword evidence="9" id="KW-1133">Transmembrane helix</keyword>
<keyword evidence="10" id="KW-0482">Metalloprotease</keyword>
<evidence type="ECO:0000313" key="13">
    <source>
        <dbReference type="EMBL" id="MBL6449531.1"/>
    </source>
</evidence>
<dbReference type="InterPro" id="IPR002816">
    <property type="entry name" value="TraB/PrgY/GumN_fam"/>
</dbReference>
<keyword evidence="14" id="KW-1185">Reference proteome</keyword>
<comment type="caution">
    <text evidence="13">The sequence shown here is derived from an EMBL/GenBank/DDBJ whole genome shotgun (WGS) entry which is preliminary data.</text>
</comment>
<dbReference type="AlphaFoldDB" id="A0A937G6W7"/>
<proteinExistence type="predicted"/>
<reference evidence="13" key="1">
    <citation type="submission" date="2021-01" db="EMBL/GenBank/DDBJ databases">
        <title>Fulvivirga kasyanovii gen. nov., sp nov., a novel member of the phylum Bacteroidetes isolated from seawater in a mussel farm.</title>
        <authorList>
            <person name="Zhao L.-H."/>
            <person name="Wang Z.-J."/>
        </authorList>
    </citation>
    <scope>NUCLEOTIDE SEQUENCE</scope>
    <source>
        <strain evidence="13">29W222</strain>
    </source>
</reference>
<dbReference type="EMBL" id="JAEUGD010000066">
    <property type="protein sequence ID" value="MBL6449531.1"/>
    <property type="molecule type" value="Genomic_DNA"/>
</dbReference>
<evidence type="ECO:0000256" key="10">
    <source>
        <dbReference type="ARBA" id="ARBA00023049"/>
    </source>
</evidence>
<dbReference type="GO" id="GO:0004222">
    <property type="term" value="F:metalloendopeptidase activity"/>
    <property type="evidence" value="ECO:0007669"/>
    <property type="project" value="TreeGrafter"/>
</dbReference>
<name>A0A937G6W7_9BACT</name>
<evidence type="ECO:0000256" key="2">
    <source>
        <dbReference type="ARBA" id="ARBA00001941"/>
    </source>
</evidence>
<evidence type="ECO:0000256" key="8">
    <source>
        <dbReference type="ARBA" id="ARBA00022801"/>
    </source>
</evidence>
<keyword evidence="5" id="KW-0812">Transmembrane</keyword>